<dbReference type="AlphaFoldDB" id="A0A6S6QVJ3"/>
<protein>
    <submittedName>
        <fullName evidence="1">Uncharacterized protein</fullName>
    </submittedName>
</protein>
<accession>A0A6S6QVJ3</accession>
<name>A0A6S6QVJ3_9FIRM</name>
<dbReference type="Proteomes" id="UP000515561">
    <property type="component" value="Chromosome"/>
</dbReference>
<keyword evidence="2" id="KW-1185">Reference proteome</keyword>
<evidence type="ECO:0000313" key="2">
    <source>
        <dbReference type="Proteomes" id="UP000515561"/>
    </source>
</evidence>
<sequence length="68" mass="7941">MPQLLFLIKKMQHFIRDKRYATWEVGRYKTVYNSINLFETAETKTSLHDNLDEGTFSASAVNNSIDKN</sequence>
<evidence type="ECO:0000313" key="1">
    <source>
        <dbReference type="EMBL" id="BCJ93686.1"/>
    </source>
</evidence>
<gene>
    <name evidence="1" type="ORF">acsn021_12550</name>
</gene>
<dbReference type="EMBL" id="AP023367">
    <property type="protein sequence ID" value="BCJ93686.1"/>
    <property type="molecule type" value="Genomic_DNA"/>
</dbReference>
<organism evidence="1 2">
    <name type="scientific">Anaerocolumna cellulosilytica</name>
    <dbReference type="NCBI Taxonomy" id="433286"/>
    <lineage>
        <taxon>Bacteria</taxon>
        <taxon>Bacillati</taxon>
        <taxon>Bacillota</taxon>
        <taxon>Clostridia</taxon>
        <taxon>Lachnospirales</taxon>
        <taxon>Lachnospiraceae</taxon>
        <taxon>Anaerocolumna</taxon>
    </lineage>
</organism>
<proteinExistence type="predicted"/>
<reference evidence="1 2" key="1">
    <citation type="journal article" date="2016" name="Int. J. Syst. Evol. Microbiol.">
        <title>Descriptions of Anaerotaenia torta gen. nov., sp. nov. and Anaerocolumna cellulosilytica gen. nov., sp. nov. isolated from a methanogenic reactor of cattle waste.</title>
        <authorList>
            <person name="Uek A."/>
            <person name="Ohtaki Y."/>
            <person name="Kaku N."/>
            <person name="Ueki K."/>
        </authorList>
    </citation>
    <scope>NUCLEOTIDE SEQUENCE [LARGE SCALE GENOMIC DNA]</scope>
    <source>
        <strain evidence="1 2">SN021</strain>
    </source>
</reference>
<dbReference type="KEGG" id="acel:acsn021_12550"/>